<evidence type="ECO:0000313" key="9">
    <source>
        <dbReference type="Proteomes" id="UP001576780"/>
    </source>
</evidence>
<proteinExistence type="inferred from homology"/>
<dbReference type="HAMAP" id="MF_00267">
    <property type="entry name" value="MinC"/>
    <property type="match status" value="1"/>
</dbReference>
<feature type="domain" description="Septum formation inhibitor MinC C-terminal" evidence="7">
    <location>
        <begin position="173"/>
        <end position="272"/>
    </location>
</feature>
<dbReference type="SUPFAM" id="SSF63848">
    <property type="entry name" value="Cell-division inhibitor MinC, C-terminal domain"/>
    <property type="match status" value="1"/>
</dbReference>
<comment type="similarity">
    <text evidence="5">Belongs to the MinC family.</text>
</comment>
<dbReference type="NCBIfam" id="TIGR01222">
    <property type="entry name" value="minC"/>
    <property type="match status" value="1"/>
</dbReference>
<comment type="subunit">
    <text evidence="4 5">Interacts with MinD and FtsZ.</text>
</comment>
<evidence type="ECO:0000256" key="3">
    <source>
        <dbReference type="ARBA" id="ARBA00023306"/>
    </source>
</evidence>
<dbReference type="RefSeq" id="WP_413281809.1">
    <property type="nucleotide sequence ID" value="NZ_JBHFNT010000313.1"/>
</dbReference>
<comment type="function">
    <text evidence="5">Cell division inhibitor that blocks the formation of polar Z ring septums. Rapidly oscillates between the poles of the cell to destabilize FtsZ filaments that have formed before they mature into polar Z rings. Prevents FtsZ polymerization.</text>
</comment>
<dbReference type="PANTHER" id="PTHR34108">
    <property type="entry name" value="SEPTUM SITE-DETERMINING PROTEIN MINC"/>
    <property type="match status" value="1"/>
</dbReference>
<dbReference type="Pfam" id="PF03775">
    <property type="entry name" value="MinC_C"/>
    <property type="match status" value="1"/>
</dbReference>
<name>A0ABV4WWR6_9CYAN</name>
<keyword evidence="1 5" id="KW-0132">Cell division</keyword>
<accession>A0ABV4WWR6</accession>
<comment type="caution">
    <text evidence="8">The sequence shown here is derived from an EMBL/GenBank/DDBJ whole genome shotgun (WGS) entry which is preliminary data.</text>
</comment>
<dbReference type="Proteomes" id="UP001576780">
    <property type="component" value="Unassembled WGS sequence"/>
</dbReference>
<evidence type="ECO:0000259" key="7">
    <source>
        <dbReference type="Pfam" id="PF03775"/>
    </source>
</evidence>
<organism evidence="8 9">
    <name type="scientific">Floridaenema evergladense BLCC-F167</name>
    <dbReference type="NCBI Taxonomy" id="3153639"/>
    <lineage>
        <taxon>Bacteria</taxon>
        <taxon>Bacillati</taxon>
        <taxon>Cyanobacteriota</taxon>
        <taxon>Cyanophyceae</taxon>
        <taxon>Oscillatoriophycideae</taxon>
        <taxon>Aerosakkonematales</taxon>
        <taxon>Aerosakkonemataceae</taxon>
        <taxon>Floridanema</taxon>
        <taxon>Floridanema evergladense</taxon>
    </lineage>
</organism>
<dbReference type="PANTHER" id="PTHR34108:SF1">
    <property type="entry name" value="SEPTUM SITE-DETERMINING PROTEIN MINC"/>
    <property type="match status" value="1"/>
</dbReference>
<dbReference type="InterPro" id="IPR036145">
    <property type="entry name" value="MinC_C_sf"/>
</dbReference>
<evidence type="ECO:0000256" key="1">
    <source>
        <dbReference type="ARBA" id="ARBA00022618"/>
    </source>
</evidence>
<keyword evidence="9" id="KW-1185">Reference proteome</keyword>
<sequence>MTVDSSITSALEKFPETPEEAVSPTAMETITQSQFGAESVSPLQVHLKAESGKLLLILPAQTEPKEAPAVWSDLWLQLKQRLGAGERFWELNTPVHLIAESWLLDGRQLQEIAEALSESRLVLKVVQTNRRQTAVAAAAAGYSVEQDSAIAYINQNQLTPTTPGQPFLEPLYLETTLRSGVEIRHPGTVIILGDVNPGSSIIADGDIIVWGRLRGVVHAGARGKRECLIMALQMEPTQLRIADFVARAPENPPAQFSPEVAYVTDEGKGIRIAKALGFQRPDLS</sequence>
<dbReference type="NCBIfam" id="NF001778">
    <property type="entry name" value="PRK00513.2-4"/>
    <property type="match status" value="1"/>
</dbReference>
<dbReference type="InterPro" id="IPR005526">
    <property type="entry name" value="Septum_form_inhib_MinC_C"/>
</dbReference>
<protein>
    <recommendedName>
        <fullName evidence="5">Probable septum site-determining protein MinC</fullName>
    </recommendedName>
</protein>
<evidence type="ECO:0000313" key="8">
    <source>
        <dbReference type="EMBL" id="MFB2839541.1"/>
    </source>
</evidence>
<dbReference type="Gene3D" id="2.160.20.70">
    <property type="match status" value="1"/>
</dbReference>
<dbReference type="InterPro" id="IPR016098">
    <property type="entry name" value="CAP/MinC_C"/>
</dbReference>
<evidence type="ECO:0000256" key="4">
    <source>
        <dbReference type="ARBA" id="ARBA00046874"/>
    </source>
</evidence>
<gene>
    <name evidence="5 8" type="primary">minC</name>
    <name evidence="8" type="ORF">ACE1CA_34045</name>
</gene>
<evidence type="ECO:0000256" key="5">
    <source>
        <dbReference type="HAMAP-Rule" id="MF_00267"/>
    </source>
</evidence>
<keyword evidence="2 5" id="KW-0717">Septation</keyword>
<dbReference type="InterPro" id="IPR013033">
    <property type="entry name" value="MinC"/>
</dbReference>
<dbReference type="EMBL" id="JBHFNT010000313">
    <property type="protein sequence ID" value="MFB2839541.1"/>
    <property type="molecule type" value="Genomic_DNA"/>
</dbReference>
<keyword evidence="3 5" id="KW-0131">Cell cycle</keyword>
<evidence type="ECO:0000256" key="6">
    <source>
        <dbReference type="SAM" id="MobiDB-lite"/>
    </source>
</evidence>
<feature type="region of interest" description="Disordered" evidence="6">
    <location>
        <begin position="1"/>
        <end position="24"/>
    </location>
</feature>
<reference evidence="8 9" key="1">
    <citation type="submission" date="2024-09" db="EMBL/GenBank/DDBJ databases">
        <title>Floridaenema gen nov. (Aerosakkonemataceae, Aerosakkonematales ord. nov., Cyanobacteria) from benthic tropical and subtropical fresh waters, with the description of four new species.</title>
        <authorList>
            <person name="Moretto J.A."/>
            <person name="Berthold D.E."/>
            <person name="Lefler F.W."/>
            <person name="Huang I.-S."/>
            <person name="Laughinghouse H. IV."/>
        </authorList>
    </citation>
    <scope>NUCLEOTIDE SEQUENCE [LARGE SCALE GENOMIC DNA]</scope>
    <source>
        <strain evidence="8 9">BLCC-F167</strain>
    </source>
</reference>
<evidence type="ECO:0000256" key="2">
    <source>
        <dbReference type="ARBA" id="ARBA00023210"/>
    </source>
</evidence>